<evidence type="ECO:0000313" key="1">
    <source>
        <dbReference type="EMBL" id="NNM45821.1"/>
    </source>
</evidence>
<gene>
    <name evidence="1" type="ORF">HJG52_07350</name>
</gene>
<accession>A0A849HHS4</accession>
<dbReference type="InterPro" id="IPR010775">
    <property type="entry name" value="DUF1365"/>
</dbReference>
<organism evidence="1 2">
    <name type="scientific">Knoellia koreensis</name>
    <dbReference type="NCBI Taxonomy" id="2730921"/>
    <lineage>
        <taxon>Bacteria</taxon>
        <taxon>Bacillati</taxon>
        <taxon>Actinomycetota</taxon>
        <taxon>Actinomycetes</taxon>
        <taxon>Micrococcales</taxon>
        <taxon>Intrasporangiaceae</taxon>
        <taxon>Knoellia</taxon>
    </lineage>
</organism>
<dbReference type="Proteomes" id="UP000588586">
    <property type="component" value="Unassembled WGS sequence"/>
</dbReference>
<reference evidence="1 2" key="1">
    <citation type="submission" date="2020-04" db="EMBL/GenBank/DDBJ databases">
        <title>Knoellia sp. isolate from air conditioner.</title>
        <authorList>
            <person name="Chea S."/>
            <person name="Kim D.-U."/>
        </authorList>
    </citation>
    <scope>NUCLEOTIDE SEQUENCE [LARGE SCALE GENOMIC DNA]</scope>
    <source>
        <strain evidence="1 2">DB2414S</strain>
    </source>
</reference>
<dbReference type="PANTHER" id="PTHR33973">
    <property type="entry name" value="OS07G0153300 PROTEIN"/>
    <property type="match status" value="1"/>
</dbReference>
<dbReference type="RefSeq" id="WP_171242801.1">
    <property type="nucleotide sequence ID" value="NZ_JABEPQ010000001.1"/>
</dbReference>
<dbReference type="EMBL" id="JABEPQ010000001">
    <property type="protein sequence ID" value="NNM45821.1"/>
    <property type="molecule type" value="Genomic_DNA"/>
</dbReference>
<proteinExistence type="predicted"/>
<keyword evidence="2" id="KW-1185">Reference proteome</keyword>
<sequence>MTRPRIYRTVVRHARTSPIRHAFRHRSHAWLVDLDDLPRLGILSPLARFESRDHLGSPDRTLRQNLDTYLATEGIDLHGGRILMLGMPRVLGLVFNPMSVHWCHDPQGRLVATVVEVHNTYGDRHAYLVRTDERGRAQVDKAFYVSPFNDVSGSYDLKLPEPDDRLSLHVVLHRPGQHPFVATVSGAAEPVTRLTVLRLALTQPIEPLAVMARIRWHGIRLWARRLPIQPRPHHRQEAVQ</sequence>
<dbReference type="Pfam" id="PF07103">
    <property type="entry name" value="DUF1365"/>
    <property type="match status" value="1"/>
</dbReference>
<comment type="caution">
    <text evidence="1">The sequence shown here is derived from an EMBL/GenBank/DDBJ whole genome shotgun (WGS) entry which is preliminary data.</text>
</comment>
<name>A0A849HHS4_9MICO</name>
<dbReference type="PANTHER" id="PTHR33973:SF4">
    <property type="entry name" value="OS07G0153300 PROTEIN"/>
    <property type="match status" value="1"/>
</dbReference>
<protein>
    <submittedName>
        <fullName evidence="1">DUF1365 domain-containing protein</fullName>
    </submittedName>
</protein>
<evidence type="ECO:0000313" key="2">
    <source>
        <dbReference type="Proteomes" id="UP000588586"/>
    </source>
</evidence>
<dbReference type="AlphaFoldDB" id="A0A849HHS4"/>